<name>A0A1H3XIJ3_9GAMM</name>
<keyword evidence="1" id="KW-0732">Signal</keyword>
<sequence length="219" mass="22496">MKLLKPSLLASSTLLLALTGTAFGEAGISSKVGAAPDPVTANVNFKIKVPEIIILRVGDWGSTANTLIWDYAFGSGLTNPTNNADATSAQWDKITAAAVDSQNANSDDESASDKAGDGILKVAAFSNTGDVRLTSAIVTDFTAVTAGFNKPSLSEISATSGGSIAHTALNGFAGSGTVDLTNTAGIVKLTDAWQYTYTPTNNPAVGEYNAEVKYTLANI</sequence>
<dbReference type="AlphaFoldDB" id="A0A1H3XIJ3"/>
<evidence type="ECO:0000313" key="2">
    <source>
        <dbReference type="EMBL" id="SDZ99080.1"/>
    </source>
</evidence>
<evidence type="ECO:0008006" key="4">
    <source>
        <dbReference type="Google" id="ProtNLM"/>
    </source>
</evidence>
<feature type="signal peptide" evidence="1">
    <location>
        <begin position="1"/>
        <end position="24"/>
    </location>
</feature>
<dbReference type="Proteomes" id="UP000199397">
    <property type="component" value="Unassembled WGS sequence"/>
</dbReference>
<dbReference type="RefSeq" id="WP_093065454.1">
    <property type="nucleotide sequence ID" value="NZ_FNQP01000003.1"/>
</dbReference>
<accession>A0A1H3XIJ3</accession>
<feature type="chain" id="PRO_5011490638" description="WxL domain-containing protein" evidence="1">
    <location>
        <begin position="25"/>
        <end position="219"/>
    </location>
</feature>
<gene>
    <name evidence="2" type="ORF">SAMN05660964_00704</name>
</gene>
<reference evidence="2 3" key="1">
    <citation type="submission" date="2016-10" db="EMBL/GenBank/DDBJ databases">
        <authorList>
            <person name="de Groot N.N."/>
        </authorList>
    </citation>
    <scope>NUCLEOTIDE SEQUENCE [LARGE SCALE GENOMIC DNA]</scope>
    <source>
        <strain evidence="2 3">DSM 21228</strain>
    </source>
</reference>
<dbReference type="EMBL" id="FNQP01000003">
    <property type="protein sequence ID" value="SDZ99080.1"/>
    <property type="molecule type" value="Genomic_DNA"/>
</dbReference>
<evidence type="ECO:0000313" key="3">
    <source>
        <dbReference type="Proteomes" id="UP000199397"/>
    </source>
</evidence>
<keyword evidence="3" id="KW-1185">Reference proteome</keyword>
<proteinExistence type="predicted"/>
<evidence type="ECO:0000256" key="1">
    <source>
        <dbReference type="SAM" id="SignalP"/>
    </source>
</evidence>
<organism evidence="2 3">
    <name type="scientific">Thiothrix caldifontis</name>
    <dbReference type="NCBI Taxonomy" id="525918"/>
    <lineage>
        <taxon>Bacteria</taxon>
        <taxon>Pseudomonadati</taxon>
        <taxon>Pseudomonadota</taxon>
        <taxon>Gammaproteobacteria</taxon>
        <taxon>Thiotrichales</taxon>
        <taxon>Thiotrichaceae</taxon>
        <taxon>Thiothrix</taxon>
    </lineage>
</organism>
<protein>
    <recommendedName>
        <fullName evidence="4">WxL domain-containing protein</fullName>
    </recommendedName>
</protein>
<dbReference type="STRING" id="525918.SAMN05660964_00704"/>